<comment type="caution">
    <text evidence="1">The sequence shown here is derived from an EMBL/GenBank/DDBJ whole genome shotgun (WGS) entry which is preliminary data.</text>
</comment>
<sequence length="155" mass="18453">MDQFQISKMLNMNNLQDSLRSGKLNTNEGKQIYKFLLTNEYYISSEYEVVNSLFKVMVINNLWDAQIALRYFEYLNYEGWEYECLIVRGLLLENNISLAGEFCLETKLVQDGLSYFRDNSVWRGIDYDNEHIPISPAEWGISYDYKKKIFYEKNN</sequence>
<protein>
    <submittedName>
        <fullName evidence="1">Uncharacterized protein</fullName>
    </submittedName>
</protein>
<proteinExistence type="predicted"/>
<name>A0A2S7ZA92_9FIRM</name>
<organism evidence="1 2">
    <name type="scientific">Veillonella denticariosi JCM 15641</name>
    <dbReference type="NCBI Taxonomy" id="1298594"/>
    <lineage>
        <taxon>Bacteria</taxon>
        <taxon>Bacillati</taxon>
        <taxon>Bacillota</taxon>
        <taxon>Negativicutes</taxon>
        <taxon>Veillonellales</taxon>
        <taxon>Veillonellaceae</taxon>
        <taxon>Veillonella</taxon>
    </lineage>
</organism>
<dbReference type="AlphaFoldDB" id="A0A2S7ZA92"/>
<keyword evidence="2" id="KW-1185">Reference proteome</keyword>
<dbReference type="STRING" id="1298594.GCA_001312465_01750"/>
<accession>A0A2S7ZA92</accession>
<dbReference type="RefSeq" id="WP_105090723.1">
    <property type="nucleotide sequence ID" value="NZ_PPDB01000003.1"/>
</dbReference>
<reference evidence="1 2" key="1">
    <citation type="submission" date="2018-01" db="EMBL/GenBank/DDBJ databases">
        <title>Draft genome sequences of clinical isolates and type strains of oral Veillonella including Veillonella infantum sp., nov.</title>
        <authorList>
            <person name="Mashima I."/>
            <person name="Liao Y.-C."/>
            <person name="Sabharwal A."/>
            <person name="Haase E.M."/>
            <person name="Nakazawa F."/>
            <person name="Scannapieco F.A."/>
        </authorList>
    </citation>
    <scope>NUCLEOTIDE SEQUENCE [LARGE SCALE GENOMIC DNA]</scope>
    <source>
        <strain evidence="1 2">JCM 15641</strain>
    </source>
</reference>
<dbReference type="OrthoDB" id="9798386at2"/>
<gene>
    <name evidence="1" type="ORF">VEHSUH05_03415</name>
</gene>
<dbReference type="EMBL" id="PPDB01000003">
    <property type="protein sequence ID" value="PQL20130.1"/>
    <property type="molecule type" value="Genomic_DNA"/>
</dbReference>
<evidence type="ECO:0000313" key="1">
    <source>
        <dbReference type="EMBL" id="PQL20130.1"/>
    </source>
</evidence>
<evidence type="ECO:0000313" key="2">
    <source>
        <dbReference type="Proteomes" id="UP000237916"/>
    </source>
</evidence>
<dbReference type="Proteomes" id="UP000237916">
    <property type="component" value="Unassembled WGS sequence"/>
</dbReference>